<keyword evidence="2" id="KW-1185">Reference proteome</keyword>
<proteinExistence type="predicted"/>
<dbReference type="RefSeq" id="WP_108116260.1">
    <property type="nucleotide sequence ID" value="NZ_QBKT01000009.1"/>
</dbReference>
<organism evidence="1 2">
    <name type="scientific">Kordia periserrulae</name>
    <dbReference type="NCBI Taxonomy" id="701523"/>
    <lineage>
        <taxon>Bacteria</taxon>
        <taxon>Pseudomonadati</taxon>
        <taxon>Bacteroidota</taxon>
        <taxon>Flavobacteriia</taxon>
        <taxon>Flavobacteriales</taxon>
        <taxon>Flavobacteriaceae</taxon>
        <taxon>Kordia</taxon>
    </lineage>
</organism>
<reference evidence="1 2" key="1">
    <citation type="submission" date="2018-04" db="EMBL/GenBank/DDBJ databases">
        <title>Genomic Encyclopedia of Archaeal and Bacterial Type Strains, Phase II (KMG-II): from individual species to whole genera.</title>
        <authorList>
            <person name="Goeker M."/>
        </authorList>
    </citation>
    <scope>NUCLEOTIDE SEQUENCE [LARGE SCALE GENOMIC DNA]</scope>
    <source>
        <strain evidence="1 2">DSM 25731</strain>
    </source>
</reference>
<dbReference type="EMBL" id="QBKT01000009">
    <property type="protein sequence ID" value="PTX59541.1"/>
    <property type="molecule type" value="Genomic_DNA"/>
</dbReference>
<dbReference type="SUPFAM" id="SSF50494">
    <property type="entry name" value="Trypsin-like serine proteases"/>
    <property type="match status" value="1"/>
</dbReference>
<dbReference type="Proteomes" id="UP000244090">
    <property type="component" value="Unassembled WGS sequence"/>
</dbReference>
<evidence type="ECO:0000313" key="2">
    <source>
        <dbReference type="Proteomes" id="UP000244090"/>
    </source>
</evidence>
<evidence type="ECO:0000313" key="1">
    <source>
        <dbReference type="EMBL" id="PTX59541.1"/>
    </source>
</evidence>
<dbReference type="AlphaFoldDB" id="A0A2T6BTY4"/>
<gene>
    <name evidence="1" type="ORF">C8N46_109130</name>
</gene>
<name>A0A2T6BTY4_9FLAO</name>
<dbReference type="OrthoDB" id="625527at2"/>
<sequence>MTWSKANSILHRYAESLLKTEEIQYLAIVNDADSNNDNDFALELGVSFDIPTQLDRPSTHIGFQNPAFYSSKRDKIDSYNKELFINLPEIEPINEITIRKVNKISSQSTIPVEQGNRIKSSNKVNKGTIGALVRLDNYPDDYFILSNWHVLMDDSGDMSHNILDDHKNVIAEPFWGINNKYYDIALAKIIPGYNVEQSYETASVRDYNSIKLGMDVEKFEYIGPRKVKKIISSNAFVKVYTNDTTTNYKIYKNQILVEKVSVSGDSGSVILSSDSKDVIGLIFAGDSQNVTVCNHLHLLANFDNIIPKYLYQYGKNSYLMPEISFRKLLINKSFSE</sequence>
<comment type="caution">
    <text evidence="1">The sequence shown here is derived from an EMBL/GenBank/DDBJ whole genome shotgun (WGS) entry which is preliminary data.</text>
</comment>
<accession>A0A2T6BTY4</accession>
<protein>
    <submittedName>
        <fullName evidence="1">Trypsin</fullName>
    </submittedName>
</protein>
<dbReference type="InterPro" id="IPR009003">
    <property type="entry name" value="Peptidase_S1_PA"/>
</dbReference>